<dbReference type="EMBL" id="ML770188">
    <property type="protein sequence ID" value="KAE9384228.1"/>
    <property type="molecule type" value="Genomic_DNA"/>
</dbReference>
<dbReference type="Proteomes" id="UP000799118">
    <property type="component" value="Unassembled WGS sequence"/>
</dbReference>
<feature type="non-terminal residue" evidence="1">
    <location>
        <position position="1"/>
    </location>
</feature>
<organism evidence="1 2">
    <name type="scientific">Gymnopus androsaceus JB14</name>
    <dbReference type="NCBI Taxonomy" id="1447944"/>
    <lineage>
        <taxon>Eukaryota</taxon>
        <taxon>Fungi</taxon>
        <taxon>Dikarya</taxon>
        <taxon>Basidiomycota</taxon>
        <taxon>Agaricomycotina</taxon>
        <taxon>Agaricomycetes</taxon>
        <taxon>Agaricomycetidae</taxon>
        <taxon>Agaricales</taxon>
        <taxon>Marasmiineae</taxon>
        <taxon>Omphalotaceae</taxon>
        <taxon>Gymnopus</taxon>
    </lineage>
</organism>
<reference evidence="1" key="1">
    <citation type="journal article" date="2019" name="Environ. Microbiol.">
        <title>Fungal ecological strategies reflected in gene transcription - a case study of two litter decomposers.</title>
        <authorList>
            <person name="Barbi F."/>
            <person name="Kohler A."/>
            <person name="Barry K."/>
            <person name="Baskaran P."/>
            <person name="Daum C."/>
            <person name="Fauchery L."/>
            <person name="Ihrmark K."/>
            <person name="Kuo A."/>
            <person name="LaButti K."/>
            <person name="Lipzen A."/>
            <person name="Morin E."/>
            <person name="Grigoriev I.V."/>
            <person name="Henrissat B."/>
            <person name="Lindahl B."/>
            <person name="Martin F."/>
        </authorList>
    </citation>
    <scope>NUCLEOTIDE SEQUENCE</scope>
    <source>
        <strain evidence="1">JB14</strain>
    </source>
</reference>
<gene>
    <name evidence="1" type="ORF">BT96DRAFT_950702</name>
</gene>
<accession>A0A6A4GFI1</accession>
<sequence length="581" mass="66448">VQFERRVTCFYTFSSAHVVTKKPVICPWWEIGGSAVNCVQFERRVNLFLYLHLCELEDVLASVPGVSRWCLTPILSLRFRSQYDMPLVGDRRICCQLLRRLGSYSSAIHTLKITNTSRGLRLIRSRLTKSSPISAHESSLKLTKEELVINCTGGDDDVNMHGTQASMIPEFTNLKNELPNLKRLSRLIQTLPDTNQNRGAEKHPLSVSQISHDQMLLSNLNILPSAYRDLLSLAWVVAIIQPRTRPYVMQMLEDTKIEQLVDKRSLRAFARQFDACCLKITGKSFVDLWKHRIASVVEDHNDSSSVDGQEIYLFLQLLRVPGNQASVFLDKASVAMDYSGRLWALLMDLEIRVATSSSAAKLVERKLSVASLRLRAGRDDVALQEAWDQLKREFYITDAFDMAIQCANTTTDILSVQPPCRKHYEAIHRQHPIYGQPRGEHIIPSIDLAYIQDMASVAIQIARDHGDLSNMVSRAKRDISVRLVVIFDLSKPTLGEYEIMSQEDALEDEEMVDKERMELMIMDTNVSFCGRVPLCRDSRTLVVCMDHQFVRDDSTIMDREDVVQSFRRMWSQEYSKQRLQT</sequence>
<proteinExistence type="predicted"/>
<name>A0A6A4GFI1_9AGAR</name>
<dbReference type="AlphaFoldDB" id="A0A6A4GFI1"/>
<evidence type="ECO:0000313" key="1">
    <source>
        <dbReference type="EMBL" id="KAE9384228.1"/>
    </source>
</evidence>
<evidence type="ECO:0000313" key="2">
    <source>
        <dbReference type="Proteomes" id="UP000799118"/>
    </source>
</evidence>
<protein>
    <submittedName>
        <fullName evidence="1">Uncharacterized protein</fullName>
    </submittedName>
</protein>
<keyword evidence="2" id="KW-1185">Reference proteome</keyword>
<dbReference type="OrthoDB" id="2914812at2759"/>